<keyword evidence="1" id="KW-0472">Membrane</keyword>
<reference evidence="2 3" key="1">
    <citation type="submission" date="2023-07" db="EMBL/GenBank/DDBJ databases">
        <title>Sequencing the genomes of 1000 actinobacteria strains.</title>
        <authorList>
            <person name="Klenk H.-P."/>
        </authorList>
    </citation>
    <scope>NUCLEOTIDE SEQUENCE [LARGE SCALE GENOMIC DNA]</scope>
    <source>
        <strain evidence="2 3">DSM 45554</strain>
    </source>
</reference>
<protein>
    <recommendedName>
        <fullName evidence="4">DUF2946 family protein</fullName>
    </recommendedName>
</protein>
<dbReference type="RefSeq" id="WP_274992328.1">
    <property type="nucleotide sequence ID" value="NZ_JAJQQP010000002.1"/>
</dbReference>
<accession>A0ABU2CHG9</accession>
<organism evidence="2 3">
    <name type="scientific">Promicromonospora iranensis</name>
    <dbReference type="NCBI Taxonomy" id="1105144"/>
    <lineage>
        <taxon>Bacteria</taxon>
        <taxon>Bacillati</taxon>
        <taxon>Actinomycetota</taxon>
        <taxon>Actinomycetes</taxon>
        <taxon>Micrococcales</taxon>
        <taxon>Promicromonosporaceae</taxon>
        <taxon>Promicromonospora</taxon>
    </lineage>
</organism>
<comment type="caution">
    <text evidence="2">The sequence shown here is derived from an EMBL/GenBank/DDBJ whole genome shotgun (WGS) entry which is preliminary data.</text>
</comment>
<keyword evidence="1" id="KW-1133">Transmembrane helix</keyword>
<keyword evidence="3" id="KW-1185">Reference proteome</keyword>
<evidence type="ECO:0000313" key="2">
    <source>
        <dbReference type="EMBL" id="MDR7380783.1"/>
    </source>
</evidence>
<evidence type="ECO:0000256" key="1">
    <source>
        <dbReference type="SAM" id="Phobius"/>
    </source>
</evidence>
<sequence length="147" mass="15353">MRLMILFRSLLAARRRGPARVLVIMMLAVGVMFVHATSGGSDVHSTPVVAVADHHLTADPSSTHTHVGAAPHDHPREAGCSDGGCGDHHDAAALCLLALVVLLALTTPNRSVAMRLVPVWALVARWALPTTTAGTAPSLHALGISRT</sequence>
<dbReference type="Proteomes" id="UP001183585">
    <property type="component" value="Unassembled WGS sequence"/>
</dbReference>
<name>A0ABU2CHG9_9MICO</name>
<keyword evidence="1" id="KW-0812">Transmembrane</keyword>
<evidence type="ECO:0008006" key="4">
    <source>
        <dbReference type="Google" id="ProtNLM"/>
    </source>
</evidence>
<evidence type="ECO:0000313" key="3">
    <source>
        <dbReference type="Proteomes" id="UP001183585"/>
    </source>
</evidence>
<dbReference type="EMBL" id="JAVDYE010000001">
    <property type="protein sequence ID" value="MDR7380783.1"/>
    <property type="molecule type" value="Genomic_DNA"/>
</dbReference>
<feature type="transmembrane region" description="Helical" evidence="1">
    <location>
        <begin position="21"/>
        <end position="38"/>
    </location>
</feature>
<gene>
    <name evidence="2" type="ORF">J2S48_000298</name>
</gene>
<proteinExistence type="predicted"/>
<feature type="transmembrane region" description="Helical" evidence="1">
    <location>
        <begin position="91"/>
        <end position="107"/>
    </location>
</feature>